<organism evidence="1 2">
    <name type="scientific">Saliphagus infecundisoli</name>
    <dbReference type="NCBI Taxonomy" id="1849069"/>
    <lineage>
        <taxon>Archaea</taxon>
        <taxon>Methanobacteriati</taxon>
        <taxon>Methanobacteriota</taxon>
        <taxon>Stenosarchaea group</taxon>
        <taxon>Halobacteria</taxon>
        <taxon>Halobacteriales</taxon>
        <taxon>Natrialbaceae</taxon>
        <taxon>Saliphagus</taxon>
    </lineage>
</organism>
<dbReference type="AlphaFoldDB" id="A0ABD5QGV2"/>
<keyword evidence="2" id="KW-1185">Reference proteome</keyword>
<accession>A0ABD5QGV2</accession>
<evidence type="ECO:0000313" key="1">
    <source>
        <dbReference type="EMBL" id="MFC4989026.1"/>
    </source>
</evidence>
<evidence type="ECO:0000313" key="2">
    <source>
        <dbReference type="Proteomes" id="UP001595925"/>
    </source>
</evidence>
<evidence type="ECO:0008006" key="3">
    <source>
        <dbReference type="Google" id="ProtNLM"/>
    </source>
</evidence>
<comment type="caution">
    <text evidence="1">The sequence shown here is derived from an EMBL/GenBank/DDBJ whole genome shotgun (WGS) entry which is preliminary data.</text>
</comment>
<dbReference type="RefSeq" id="WP_224828440.1">
    <property type="nucleotide sequence ID" value="NZ_JAIVEF010000006.1"/>
</dbReference>
<sequence>MTPADDGSLVALSDLGTAAYCPRKYYYRDREDDREPPPEVGDRRSLAVRYSDLLAADDADLAAEPVAVDPPAYRRTLEATRNRLEESGRWEAIRDPAARDVYVAGKDCHGIVHKVLEEPLEPSIVSVGEPPEQGVWHAQSVHAVAAAKALAWDRQQRIETACVEYPRYGVIRRITLSTRRKAEYRQTLSTVRGMEGLPERTTNRSKCEHYEYADECGVRTRTVRSLLGLG</sequence>
<dbReference type="Proteomes" id="UP001595925">
    <property type="component" value="Unassembled WGS sequence"/>
</dbReference>
<gene>
    <name evidence="1" type="ORF">ACFPFO_14875</name>
</gene>
<name>A0ABD5QGV2_9EURY</name>
<reference evidence="1 2" key="1">
    <citation type="journal article" date="2019" name="Int. J. Syst. Evol. Microbiol.">
        <title>The Global Catalogue of Microorganisms (GCM) 10K type strain sequencing project: providing services to taxonomists for standard genome sequencing and annotation.</title>
        <authorList>
            <consortium name="The Broad Institute Genomics Platform"/>
            <consortium name="The Broad Institute Genome Sequencing Center for Infectious Disease"/>
            <person name="Wu L."/>
            <person name="Ma J."/>
        </authorList>
    </citation>
    <scope>NUCLEOTIDE SEQUENCE [LARGE SCALE GENOMIC DNA]</scope>
    <source>
        <strain evidence="1 2">CGMCC 1.15824</strain>
    </source>
</reference>
<dbReference type="EMBL" id="JBHSJG010000038">
    <property type="protein sequence ID" value="MFC4989026.1"/>
    <property type="molecule type" value="Genomic_DNA"/>
</dbReference>
<proteinExistence type="predicted"/>
<protein>
    <recommendedName>
        <fullName evidence="3">CRISPR-associated exonuclease Cas4</fullName>
    </recommendedName>
</protein>